<dbReference type="InterPro" id="IPR050638">
    <property type="entry name" value="AA-Vitamin_Transporters"/>
</dbReference>
<evidence type="ECO:0000256" key="6">
    <source>
        <dbReference type="SAM" id="MobiDB-lite"/>
    </source>
</evidence>
<name>A0A286H1G5_9PROT</name>
<dbReference type="InterPro" id="IPR037185">
    <property type="entry name" value="EmrE-like"/>
</dbReference>
<dbReference type="SUPFAM" id="SSF103481">
    <property type="entry name" value="Multidrug resistance efflux transporter EmrE"/>
    <property type="match status" value="2"/>
</dbReference>
<feature type="domain" description="EamA" evidence="8">
    <location>
        <begin position="154"/>
        <end position="287"/>
    </location>
</feature>
<keyword evidence="4 7" id="KW-1133">Transmembrane helix</keyword>
<keyword evidence="10" id="KW-1185">Reference proteome</keyword>
<dbReference type="PANTHER" id="PTHR32322:SF2">
    <property type="entry name" value="EAMA DOMAIN-CONTAINING PROTEIN"/>
    <property type="match status" value="1"/>
</dbReference>
<dbReference type="PANTHER" id="PTHR32322">
    <property type="entry name" value="INNER MEMBRANE TRANSPORTER"/>
    <property type="match status" value="1"/>
</dbReference>
<feature type="domain" description="EamA" evidence="8">
    <location>
        <begin position="9"/>
        <end position="140"/>
    </location>
</feature>
<dbReference type="AlphaFoldDB" id="A0A286H1G5"/>
<feature type="transmembrane region" description="Helical" evidence="7">
    <location>
        <begin position="152"/>
        <end position="171"/>
    </location>
</feature>
<organism evidence="9 10">
    <name type="scientific">Caenispirillum bisanense</name>
    <dbReference type="NCBI Taxonomy" id="414052"/>
    <lineage>
        <taxon>Bacteria</taxon>
        <taxon>Pseudomonadati</taxon>
        <taxon>Pseudomonadota</taxon>
        <taxon>Alphaproteobacteria</taxon>
        <taxon>Rhodospirillales</taxon>
        <taxon>Novispirillaceae</taxon>
        <taxon>Caenispirillum</taxon>
    </lineage>
</organism>
<feature type="transmembrane region" description="Helical" evidence="7">
    <location>
        <begin position="245"/>
        <end position="263"/>
    </location>
</feature>
<dbReference type="RefSeq" id="WP_176525331.1">
    <property type="nucleotide sequence ID" value="NZ_OCNJ01000020.1"/>
</dbReference>
<feature type="transmembrane region" description="Helical" evidence="7">
    <location>
        <begin position="68"/>
        <end position="90"/>
    </location>
</feature>
<reference evidence="9 10" key="1">
    <citation type="submission" date="2017-09" db="EMBL/GenBank/DDBJ databases">
        <authorList>
            <person name="Ehlers B."/>
            <person name="Leendertz F.H."/>
        </authorList>
    </citation>
    <scope>NUCLEOTIDE SEQUENCE [LARGE SCALE GENOMIC DNA]</scope>
    <source>
        <strain evidence="9 10">USBA 140</strain>
    </source>
</reference>
<dbReference type="EMBL" id="OCNJ01000020">
    <property type="protein sequence ID" value="SOE01613.1"/>
    <property type="molecule type" value="Genomic_DNA"/>
</dbReference>
<dbReference type="Pfam" id="PF00892">
    <property type="entry name" value="EamA"/>
    <property type="match status" value="2"/>
</dbReference>
<evidence type="ECO:0000256" key="2">
    <source>
        <dbReference type="ARBA" id="ARBA00007362"/>
    </source>
</evidence>
<evidence type="ECO:0000256" key="7">
    <source>
        <dbReference type="SAM" id="Phobius"/>
    </source>
</evidence>
<protein>
    <submittedName>
        <fullName evidence="9">Permease of the drug/metabolite transporter (DMT) superfamily</fullName>
    </submittedName>
</protein>
<comment type="similarity">
    <text evidence="2">Belongs to the EamA transporter family.</text>
</comment>
<feature type="transmembrane region" description="Helical" evidence="7">
    <location>
        <begin position="214"/>
        <end position="238"/>
    </location>
</feature>
<evidence type="ECO:0000256" key="5">
    <source>
        <dbReference type="ARBA" id="ARBA00023136"/>
    </source>
</evidence>
<dbReference type="InterPro" id="IPR000620">
    <property type="entry name" value="EamA_dom"/>
</dbReference>
<evidence type="ECO:0000256" key="3">
    <source>
        <dbReference type="ARBA" id="ARBA00022692"/>
    </source>
</evidence>
<gene>
    <name evidence="9" type="ORF">SAMN05421508_12020</name>
</gene>
<accession>A0A286H1G5</accession>
<evidence type="ECO:0000259" key="8">
    <source>
        <dbReference type="Pfam" id="PF00892"/>
    </source>
</evidence>
<evidence type="ECO:0000256" key="1">
    <source>
        <dbReference type="ARBA" id="ARBA00004141"/>
    </source>
</evidence>
<feature type="transmembrane region" description="Helical" evidence="7">
    <location>
        <begin position="34"/>
        <end position="56"/>
    </location>
</feature>
<feature type="transmembrane region" description="Helical" evidence="7">
    <location>
        <begin position="178"/>
        <end position="202"/>
    </location>
</feature>
<feature type="transmembrane region" description="Helical" evidence="7">
    <location>
        <begin position="96"/>
        <end position="117"/>
    </location>
</feature>
<sequence>MTAATRSTAFLVVPFCLIWSSAFAVGKLALTDCPPLTFVALRFLIAGALLAAWAAWRGAFAGLTGRALAVTAVLAVFNQALYLGLSFAGLGGVSSGLTSLVVSANPILTAVAAAVVLDERLTARKGLGLVLGLAGVALVVRSRLGAGAEDAGALLLTFGALAALTTGTLLFKVMDARLPILANVSLQSLFGGVMLLPAAWMVDGVVLPTPSPTFLATLAWMVLVSSIGGYLAWFALLARGSATAASAWHFTLPPLGLLFGWLLHGEPLAWSDLAGIVPVAAGIALVTRPAGSAISLPRRLRRRRPDRTPSVPAVRPSPDGCAPGP</sequence>
<evidence type="ECO:0000313" key="10">
    <source>
        <dbReference type="Proteomes" id="UP000219621"/>
    </source>
</evidence>
<feature type="region of interest" description="Disordered" evidence="6">
    <location>
        <begin position="303"/>
        <end position="325"/>
    </location>
</feature>
<comment type="subcellular location">
    <subcellularLocation>
        <location evidence="1">Membrane</location>
        <topology evidence="1">Multi-pass membrane protein</topology>
    </subcellularLocation>
</comment>
<feature type="transmembrane region" description="Helical" evidence="7">
    <location>
        <begin position="275"/>
        <end position="296"/>
    </location>
</feature>
<evidence type="ECO:0000313" key="9">
    <source>
        <dbReference type="EMBL" id="SOE01613.1"/>
    </source>
</evidence>
<dbReference type="Proteomes" id="UP000219621">
    <property type="component" value="Unassembled WGS sequence"/>
</dbReference>
<keyword evidence="3 7" id="KW-0812">Transmembrane</keyword>
<dbReference type="GO" id="GO:0016020">
    <property type="term" value="C:membrane"/>
    <property type="evidence" value="ECO:0007669"/>
    <property type="project" value="UniProtKB-SubCell"/>
</dbReference>
<keyword evidence="5 7" id="KW-0472">Membrane</keyword>
<proteinExistence type="inferred from homology"/>
<feature type="transmembrane region" description="Helical" evidence="7">
    <location>
        <begin position="129"/>
        <end position="146"/>
    </location>
</feature>
<evidence type="ECO:0000256" key="4">
    <source>
        <dbReference type="ARBA" id="ARBA00022989"/>
    </source>
</evidence>